<feature type="compositionally biased region" description="Basic and acidic residues" evidence="1">
    <location>
        <begin position="56"/>
        <end position="66"/>
    </location>
</feature>
<dbReference type="Pfam" id="PF15375">
    <property type="entry name" value="FSAF1"/>
    <property type="match status" value="1"/>
</dbReference>
<evidence type="ECO:0000256" key="1">
    <source>
        <dbReference type="SAM" id="MobiDB-lite"/>
    </source>
</evidence>
<proteinExistence type="predicted"/>
<dbReference type="EnsemblMetazoa" id="AMAM008226-RA">
    <property type="protein sequence ID" value="AMAM008226-PA"/>
    <property type="gene ID" value="AMAM008226"/>
</dbReference>
<reference evidence="2" key="2">
    <citation type="submission" date="2020-05" db="UniProtKB">
        <authorList>
            <consortium name="EnsemblMetazoa"/>
        </authorList>
    </citation>
    <scope>IDENTIFICATION</scope>
    <source>
        <strain evidence="2">maculatus3</strain>
    </source>
</reference>
<dbReference type="Proteomes" id="UP000075901">
    <property type="component" value="Unassembled WGS sequence"/>
</dbReference>
<protein>
    <submittedName>
        <fullName evidence="2">Uncharacterized protein</fullName>
    </submittedName>
</protein>
<organism evidence="2 3">
    <name type="scientific">Anopheles maculatus</name>
    <dbReference type="NCBI Taxonomy" id="74869"/>
    <lineage>
        <taxon>Eukaryota</taxon>
        <taxon>Metazoa</taxon>
        <taxon>Ecdysozoa</taxon>
        <taxon>Arthropoda</taxon>
        <taxon>Hexapoda</taxon>
        <taxon>Insecta</taxon>
        <taxon>Pterygota</taxon>
        <taxon>Neoptera</taxon>
        <taxon>Endopterygota</taxon>
        <taxon>Diptera</taxon>
        <taxon>Nematocera</taxon>
        <taxon>Culicoidea</taxon>
        <taxon>Culicidae</taxon>
        <taxon>Anophelinae</taxon>
        <taxon>Anopheles</taxon>
        <taxon>Anopheles maculatus group</taxon>
    </lineage>
</organism>
<dbReference type="InterPro" id="IPR052852">
    <property type="entry name" value="SSU_Processome_Comp"/>
</dbReference>
<feature type="compositionally biased region" description="Acidic residues" evidence="1">
    <location>
        <begin position="67"/>
        <end position="79"/>
    </location>
</feature>
<dbReference type="InterPro" id="IPR027973">
    <property type="entry name" value="FSAF1-like"/>
</dbReference>
<dbReference type="PANTHER" id="PTHR28366:SF1">
    <property type="entry name" value="CHROMOSOME 1 OPEN READING FRAME 131"/>
    <property type="match status" value="1"/>
</dbReference>
<accession>A0A182SJW3</accession>
<sequence>MANANKAGFVPIKTKASIALKEKAEDTFKVTVFEPKKAALQKKRTAQSRPKLAAAPKKEDSEKPKSDEEDDEDDLDDIFSDLPRKKPKRKEDPTVFDMSKARREIMNFGFTGFDKESKHEASVRLAIKLGAKPPKNQYRNYRELLEEKKAAKEQDGDTAAKRRHGQMAYGAIQSYNKYQQRQREKQRNPTSIMKHYGIAKPRIGKK</sequence>
<evidence type="ECO:0000313" key="2">
    <source>
        <dbReference type="EnsemblMetazoa" id="AMAM008226-PA"/>
    </source>
</evidence>
<reference evidence="3" key="1">
    <citation type="submission" date="2013-09" db="EMBL/GenBank/DDBJ databases">
        <title>The Genome Sequence of Anopheles maculatus species B.</title>
        <authorList>
            <consortium name="The Broad Institute Genomics Platform"/>
            <person name="Neafsey D.E."/>
            <person name="Besansky N."/>
            <person name="Howell P."/>
            <person name="Walton C."/>
            <person name="Young S.K."/>
            <person name="Zeng Q."/>
            <person name="Gargeya S."/>
            <person name="Fitzgerald M."/>
            <person name="Haas B."/>
            <person name="Abouelleil A."/>
            <person name="Allen A.W."/>
            <person name="Alvarado L."/>
            <person name="Arachchi H.M."/>
            <person name="Berlin A.M."/>
            <person name="Chapman S.B."/>
            <person name="Gainer-Dewar J."/>
            <person name="Goldberg J."/>
            <person name="Griggs A."/>
            <person name="Gujja S."/>
            <person name="Hansen M."/>
            <person name="Howarth C."/>
            <person name="Imamovic A."/>
            <person name="Ireland A."/>
            <person name="Larimer J."/>
            <person name="McCowan C."/>
            <person name="Murphy C."/>
            <person name="Pearson M."/>
            <person name="Poon T.W."/>
            <person name="Priest M."/>
            <person name="Roberts A."/>
            <person name="Saif S."/>
            <person name="Shea T."/>
            <person name="Sisk P."/>
            <person name="Sykes S."/>
            <person name="Wortman J."/>
            <person name="Nusbaum C."/>
            <person name="Birren B."/>
        </authorList>
    </citation>
    <scope>NUCLEOTIDE SEQUENCE [LARGE SCALE GENOMIC DNA]</scope>
    <source>
        <strain evidence="3">maculatus3</strain>
    </source>
</reference>
<dbReference type="AlphaFoldDB" id="A0A182SJW3"/>
<feature type="region of interest" description="Disordered" evidence="1">
    <location>
        <begin position="39"/>
        <end position="98"/>
    </location>
</feature>
<keyword evidence="3" id="KW-1185">Reference proteome</keyword>
<dbReference type="VEuPathDB" id="VectorBase:AMAM008226"/>
<feature type="compositionally biased region" description="Basic and acidic residues" evidence="1">
    <location>
        <begin position="89"/>
        <end position="98"/>
    </location>
</feature>
<name>A0A182SJW3_9DIPT</name>
<feature type="region of interest" description="Disordered" evidence="1">
    <location>
        <begin position="173"/>
        <end position="206"/>
    </location>
</feature>
<dbReference type="PANTHER" id="PTHR28366">
    <property type="entry name" value="CHROMOSOME 1 OPEN READING FRAME 131"/>
    <property type="match status" value="1"/>
</dbReference>
<evidence type="ECO:0000313" key="3">
    <source>
        <dbReference type="Proteomes" id="UP000075901"/>
    </source>
</evidence>